<evidence type="ECO:0000256" key="3">
    <source>
        <dbReference type="SAM" id="MobiDB-lite"/>
    </source>
</evidence>
<reference evidence="5 6" key="1">
    <citation type="journal article" date="2012" name="Genome Biol.">
        <title>Genome and low-iron response of an oceanic diatom adapted to chronic iron limitation.</title>
        <authorList>
            <person name="Lommer M."/>
            <person name="Specht M."/>
            <person name="Roy A.S."/>
            <person name="Kraemer L."/>
            <person name="Andreson R."/>
            <person name="Gutowska M.A."/>
            <person name="Wolf J."/>
            <person name="Bergner S.V."/>
            <person name="Schilhabel M.B."/>
            <person name="Klostermeier U.C."/>
            <person name="Beiko R.G."/>
            <person name="Rosenstiel P."/>
            <person name="Hippler M."/>
            <person name="Laroche J."/>
        </authorList>
    </citation>
    <scope>NUCLEOTIDE SEQUENCE [LARGE SCALE GENOMIC DNA]</scope>
    <source>
        <strain evidence="5 6">CCMP1005</strain>
    </source>
</reference>
<comment type="caution">
    <text evidence="5">The sequence shown here is derived from an EMBL/GenBank/DDBJ whole genome shotgun (WGS) entry which is preliminary data.</text>
</comment>
<evidence type="ECO:0000256" key="2">
    <source>
        <dbReference type="ARBA" id="ARBA00022679"/>
    </source>
</evidence>
<accession>K0S0Z3</accession>
<proteinExistence type="predicted"/>
<feature type="compositionally biased region" description="Acidic residues" evidence="3">
    <location>
        <begin position="59"/>
        <end position="71"/>
    </location>
</feature>
<dbReference type="Gene3D" id="3.40.1280.10">
    <property type="match status" value="1"/>
</dbReference>
<dbReference type="AlphaFoldDB" id="K0S0Z3"/>
<keyword evidence="2" id="KW-0808">Transferase</keyword>
<dbReference type="GO" id="GO:0003723">
    <property type="term" value="F:RNA binding"/>
    <property type="evidence" value="ECO:0007669"/>
    <property type="project" value="InterPro"/>
</dbReference>
<evidence type="ECO:0000259" key="4">
    <source>
        <dbReference type="Pfam" id="PF00588"/>
    </source>
</evidence>
<keyword evidence="1" id="KW-0489">Methyltransferase</keyword>
<organism evidence="5 6">
    <name type="scientific">Thalassiosira oceanica</name>
    <name type="common">Marine diatom</name>
    <dbReference type="NCBI Taxonomy" id="159749"/>
    <lineage>
        <taxon>Eukaryota</taxon>
        <taxon>Sar</taxon>
        <taxon>Stramenopiles</taxon>
        <taxon>Ochrophyta</taxon>
        <taxon>Bacillariophyta</taxon>
        <taxon>Coscinodiscophyceae</taxon>
        <taxon>Thalassiosirophycidae</taxon>
        <taxon>Thalassiosirales</taxon>
        <taxon>Thalassiosiraceae</taxon>
        <taxon>Thalassiosira</taxon>
    </lineage>
</organism>
<dbReference type="eggNOG" id="KOG0838">
    <property type="taxonomic scope" value="Eukaryota"/>
</dbReference>
<protein>
    <recommendedName>
        <fullName evidence="4">tRNA/rRNA methyltransferase SpoU type domain-containing protein</fullName>
    </recommendedName>
</protein>
<dbReference type="PANTHER" id="PTHR46103">
    <property type="entry name" value="RRNA METHYLTRANSFERASE 1, MITOCHONDRIAL"/>
    <property type="match status" value="1"/>
</dbReference>
<dbReference type="EMBL" id="AGNL01035427">
    <property type="protein sequence ID" value="EJK54701.1"/>
    <property type="molecule type" value="Genomic_DNA"/>
</dbReference>
<dbReference type="GO" id="GO:0016435">
    <property type="term" value="F:rRNA (guanine) methyltransferase activity"/>
    <property type="evidence" value="ECO:0007669"/>
    <property type="project" value="TreeGrafter"/>
</dbReference>
<dbReference type="Proteomes" id="UP000266841">
    <property type="component" value="Unassembled WGS sequence"/>
</dbReference>
<evidence type="ECO:0000313" key="6">
    <source>
        <dbReference type="Proteomes" id="UP000266841"/>
    </source>
</evidence>
<dbReference type="OrthoDB" id="270651at2759"/>
<feature type="region of interest" description="Disordered" evidence="3">
    <location>
        <begin position="33"/>
        <end position="90"/>
    </location>
</feature>
<feature type="non-terminal residue" evidence="5">
    <location>
        <position position="1"/>
    </location>
</feature>
<feature type="domain" description="tRNA/rRNA methyltransferase SpoU type" evidence="4">
    <location>
        <begin position="86"/>
        <end position="151"/>
    </location>
</feature>
<gene>
    <name evidence="5" type="ORF">THAOC_25651</name>
</gene>
<keyword evidence="6" id="KW-1185">Reference proteome</keyword>
<name>K0S0Z3_THAOC</name>
<dbReference type="OMA" id="KNCEFEG"/>
<dbReference type="InterPro" id="IPR047182">
    <property type="entry name" value="MRM1"/>
</dbReference>
<evidence type="ECO:0000256" key="1">
    <source>
        <dbReference type="ARBA" id="ARBA00022603"/>
    </source>
</evidence>
<dbReference type="Pfam" id="PF00588">
    <property type="entry name" value="SpoU_methylase"/>
    <property type="match status" value="1"/>
</dbReference>
<dbReference type="PANTHER" id="PTHR46103:SF1">
    <property type="entry name" value="RRNA METHYLTRANSFERASE 1, MITOCHONDRIAL"/>
    <property type="match status" value="1"/>
</dbReference>
<evidence type="ECO:0000313" key="5">
    <source>
        <dbReference type="EMBL" id="EJK54701.1"/>
    </source>
</evidence>
<dbReference type="SUPFAM" id="SSF75217">
    <property type="entry name" value="alpha/beta knot"/>
    <property type="match status" value="1"/>
</dbReference>
<sequence>AGALEFTTVYSTSNLPRLLNNARDDGWRVLGAAADVPGGGKESSGVVAPRRAARRESDWDLEGDVSDEDEAAGAAEGTGGGQRHFDLDEVDPSSPTVLVLGSEGRGLRALVARSCTGFVGIPGGGVASSGDGTQSGVDSLNVSVTGGILLWHFVSGRDR</sequence>
<dbReference type="InterPro" id="IPR029028">
    <property type="entry name" value="Alpha/beta_knot_MTases"/>
</dbReference>
<dbReference type="InterPro" id="IPR001537">
    <property type="entry name" value="SpoU_MeTrfase"/>
</dbReference>
<dbReference type="InterPro" id="IPR029026">
    <property type="entry name" value="tRNA_m1G_MTases_N"/>
</dbReference>